<reference evidence="1 2" key="1">
    <citation type="submission" date="2017-06" db="EMBL/GenBank/DDBJ databases">
        <title>Ant-infecting Ophiocordyceps genomes reveal a high diversity of potential behavioral manipulation genes and a possible major role for enterotoxins.</title>
        <authorList>
            <person name="De Bekker C."/>
            <person name="Evans H.C."/>
            <person name="Brachmann A."/>
            <person name="Hughes D.P."/>
        </authorList>
    </citation>
    <scope>NUCLEOTIDE SEQUENCE [LARGE SCALE GENOMIC DNA]</scope>
    <source>
        <strain evidence="1 2">1348a</strain>
    </source>
</reference>
<protein>
    <submittedName>
        <fullName evidence="1">Uncharacterized protein</fullName>
    </submittedName>
</protein>
<name>A0A2C5ZSN6_9HYPO</name>
<dbReference type="Proteomes" id="UP000224854">
    <property type="component" value="Unassembled WGS sequence"/>
</dbReference>
<accession>A0A2C5ZSN6</accession>
<keyword evidence="2" id="KW-1185">Reference proteome</keyword>
<evidence type="ECO:0000313" key="1">
    <source>
        <dbReference type="EMBL" id="PHH82840.1"/>
    </source>
</evidence>
<organism evidence="1 2">
    <name type="scientific">Ophiocordyceps australis</name>
    <dbReference type="NCBI Taxonomy" id="1399860"/>
    <lineage>
        <taxon>Eukaryota</taxon>
        <taxon>Fungi</taxon>
        <taxon>Dikarya</taxon>
        <taxon>Ascomycota</taxon>
        <taxon>Pezizomycotina</taxon>
        <taxon>Sordariomycetes</taxon>
        <taxon>Hypocreomycetidae</taxon>
        <taxon>Hypocreales</taxon>
        <taxon>Ophiocordycipitaceae</taxon>
        <taxon>Ophiocordyceps</taxon>
    </lineage>
</organism>
<proteinExistence type="predicted"/>
<dbReference type="OrthoDB" id="5376498at2759"/>
<comment type="caution">
    <text evidence="1">The sequence shown here is derived from an EMBL/GenBank/DDBJ whole genome shotgun (WGS) entry which is preliminary data.</text>
</comment>
<dbReference type="AlphaFoldDB" id="A0A2C5ZSN6"/>
<sequence>MSAADEAHISVRFKHGIHTVFLFVDTLAPFASTTHRLVQLLCERYPTGLTTSIDPPEQTPISPQTRLVYGVLNVPTDPSKGWRKLDVGDDDQHNALRCGLKNNGIVAFAVGNDDSEEINFRVEWPREEEGLETSDD</sequence>
<dbReference type="EMBL" id="NJEU01000039">
    <property type="protein sequence ID" value="PHH82840.1"/>
    <property type="molecule type" value="Genomic_DNA"/>
</dbReference>
<gene>
    <name evidence="1" type="ORF">CDD82_4573</name>
</gene>
<evidence type="ECO:0000313" key="2">
    <source>
        <dbReference type="Proteomes" id="UP000224854"/>
    </source>
</evidence>